<name>A0A8J2JVG4_9HEXA</name>
<feature type="domain" description="Chitin-binding type-2" evidence="2">
    <location>
        <begin position="46"/>
        <end position="99"/>
    </location>
</feature>
<dbReference type="AlphaFoldDB" id="A0A8J2JVG4"/>
<sequence length="99" mass="10815">IMKKVIFLLFILATAEAVNVEDLFQSSLQYLKELALGVVAQAQGNDVNCPNGAGNYTSPTSCNRYYKCSYWNGELTSTEETCPEGTYFSNGFCTLGSCT</sequence>
<dbReference type="GO" id="GO:0005576">
    <property type="term" value="C:extracellular region"/>
    <property type="evidence" value="ECO:0007669"/>
    <property type="project" value="InterPro"/>
</dbReference>
<keyword evidence="4" id="KW-1185">Reference proteome</keyword>
<gene>
    <name evidence="3" type="ORF">AFUS01_LOCUS14237</name>
</gene>
<organism evidence="3 4">
    <name type="scientific">Allacma fusca</name>
    <dbReference type="NCBI Taxonomy" id="39272"/>
    <lineage>
        <taxon>Eukaryota</taxon>
        <taxon>Metazoa</taxon>
        <taxon>Ecdysozoa</taxon>
        <taxon>Arthropoda</taxon>
        <taxon>Hexapoda</taxon>
        <taxon>Collembola</taxon>
        <taxon>Symphypleona</taxon>
        <taxon>Sminthuridae</taxon>
        <taxon>Allacma</taxon>
    </lineage>
</organism>
<feature type="non-terminal residue" evidence="3">
    <location>
        <position position="99"/>
    </location>
</feature>
<feature type="signal peptide" evidence="1">
    <location>
        <begin position="1"/>
        <end position="17"/>
    </location>
</feature>
<evidence type="ECO:0000256" key="1">
    <source>
        <dbReference type="SAM" id="SignalP"/>
    </source>
</evidence>
<evidence type="ECO:0000313" key="4">
    <source>
        <dbReference type="Proteomes" id="UP000708208"/>
    </source>
</evidence>
<keyword evidence="1" id="KW-0732">Signal</keyword>
<evidence type="ECO:0000313" key="3">
    <source>
        <dbReference type="EMBL" id="CAG7725271.1"/>
    </source>
</evidence>
<reference evidence="3" key="1">
    <citation type="submission" date="2021-06" db="EMBL/GenBank/DDBJ databases">
        <authorList>
            <person name="Hodson N. C."/>
            <person name="Mongue J. A."/>
            <person name="Jaron S. K."/>
        </authorList>
    </citation>
    <scope>NUCLEOTIDE SEQUENCE</scope>
</reference>
<dbReference type="EMBL" id="CAJVCH010119587">
    <property type="protein sequence ID" value="CAG7725271.1"/>
    <property type="molecule type" value="Genomic_DNA"/>
</dbReference>
<protein>
    <recommendedName>
        <fullName evidence="2">Chitin-binding type-2 domain-containing protein</fullName>
    </recommendedName>
</protein>
<dbReference type="PROSITE" id="PS50940">
    <property type="entry name" value="CHIT_BIND_II"/>
    <property type="match status" value="1"/>
</dbReference>
<evidence type="ECO:0000259" key="2">
    <source>
        <dbReference type="PROSITE" id="PS50940"/>
    </source>
</evidence>
<dbReference type="GO" id="GO:0008061">
    <property type="term" value="F:chitin binding"/>
    <property type="evidence" value="ECO:0007669"/>
    <property type="project" value="InterPro"/>
</dbReference>
<dbReference type="OrthoDB" id="2215552at2759"/>
<proteinExistence type="predicted"/>
<dbReference type="Pfam" id="PF01607">
    <property type="entry name" value="CBM_14"/>
    <property type="match status" value="1"/>
</dbReference>
<dbReference type="InterPro" id="IPR002557">
    <property type="entry name" value="Chitin-bd_dom"/>
</dbReference>
<feature type="non-terminal residue" evidence="3">
    <location>
        <position position="1"/>
    </location>
</feature>
<feature type="chain" id="PRO_5035323200" description="Chitin-binding type-2 domain-containing protein" evidence="1">
    <location>
        <begin position="18"/>
        <end position="99"/>
    </location>
</feature>
<accession>A0A8J2JVG4</accession>
<dbReference type="Proteomes" id="UP000708208">
    <property type="component" value="Unassembled WGS sequence"/>
</dbReference>
<comment type="caution">
    <text evidence="3">The sequence shown here is derived from an EMBL/GenBank/DDBJ whole genome shotgun (WGS) entry which is preliminary data.</text>
</comment>